<gene>
    <name evidence="12" type="ORF">A5630_20905</name>
</gene>
<dbReference type="AlphaFoldDB" id="A0A1A3H4F4"/>
<comment type="similarity">
    <text evidence="2 9">Belongs to the cytochrome c oxidase subunit 3 family.</text>
</comment>
<organism evidence="12 13">
    <name type="scientific">Mycolicibacterium mucogenicum</name>
    <name type="common">Mycobacterium mucogenicum</name>
    <dbReference type="NCBI Taxonomy" id="56689"/>
    <lineage>
        <taxon>Bacteria</taxon>
        <taxon>Bacillati</taxon>
        <taxon>Actinomycetota</taxon>
        <taxon>Actinomycetes</taxon>
        <taxon>Mycobacteriales</taxon>
        <taxon>Mycobacteriaceae</taxon>
        <taxon>Mycolicibacterium</taxon>
    </lineage>
</organism>
<evidence type="ECO:0000256" key="5">
    <source>
        <dbReference type="ARBA" id="ARBA00022989"/>
    </source>
</evidence>
<dbReference type="EMBL" id="LZLC01000100">
    <property type="protein sequence ID" value="OBJ42506.1"/>
    <property type="molecule type" value="Genomic_DNA"/>
</dbReference>
<feature type="transmembrane region" description="Helical" evidence="10">
    <location>
        <begin position="99"/>
        <end position="117"/>
    </location>
</feature>
<evidence type="ECO:0000259" key="11">
    <source>
        <dbReference type="PROSITE" id="PS50253"/>
    </source>
</evidence>
<dbReference type="PANTHER" id="PTHR11403">
    <property type="entry name" value="CYTOCHROME C OXIDASE SUBUNIT III"/>
    <property type="match status" value="1"/>
</dbReference>
<feature type="transmembrane region" description="Helical" evidence="10">
    <location>
        <begin position="29"/>
        <end position="48"/>
    </location>
</feature>
<feature type="domain" description="Heme-copper oxidase subunit III family profile" evidence="11">
    <location>
        <begin position="28"/>
        <end position="204"/>
    </location>
</feature>
<dbReference type="Pfam" id="PF00510">
    <property type="entry name" value="COX3"/>
    <property type="match status" value="1"/>
</dbReference>
<feature type="transmembrane region" description="Helical" evidence="10">
    <location>
        <begin position="69"/>
        <end position="87"/>
    </location>
</feature>
<feature type="transmembrane region" description="Helical" evidence="10">
    <location>
        <begin position="185"/>
        <end position="203"/>
    </location>
</feature>
<dbReference type="InterPro" id="IPR035973">
    <property type="entry name" value="Cyt_c_oxidase_su3-like_sf"/>
</dbReference>
<sequence length="204" mass="22834">MERLGTQSLSDAPPDHADVRRHIPGEPGIWILIFGDMLLFTVLFGAYLRQRGENREMFAMSQDALSRNLGALNTVILLTSSVVVVFATKAMRSTHLRAYASRLTFLGMAIGFLFIIVKTVEYHEKISAGITPSVNGFYMYYFVLTGLHLLHVVIGLAVLATLSVLARDPAPSDRRISFFEGGACFWHMVDLLWIVIFPLVFLVR</sequence>
<keyword evidence="4 9" id="KW-0812">Transmembrane</keyword>
<dbReference type="GO" id="GO:0019646">
    <property type="term" value="P:aerobic electron transport chain"/>
    <property type="evidence" value="ECO:0007669"/>
    <property type="project" value="InterPro"/>
</dbReference>
<dbReference type="Gene3D" id="1.20.120.80">
    <property type="entry name" value="Cytochrome c oxidase, subunit III, four-helix bundle"/>
    <property type="match status" value="1"/>
</dbReference>
<protein>
    <recommendedName>
        <fullName evidence="3">Probable cytochrome c oxidase subunit 3</fullName>
    </recommendedName>
    <alternativeName>
        <fullName evidence="7">Cytochrome aa3 subunit 3</fullName>
    </alternativeName>
</protein>
<dbReference type="InterPro" id="IPR000298">
    <property type="entry name" value="Cyt_c_oxidase-like_su3"/>
</dbReference>
<dbReference type="GO" id="GO:0004129">
    <property type="term" value="F:cytochrome-c oxidase activity"/>
    <property type="evidence" value="ECO:0007669"/>
    <property type="project" value="UniProtKB-EC"/>
</dbReference>
<dbReference type="PANTHER" id="PTHR11403:SF6">
    <property type="entry name" value="NITRIC OXIDE REDUCTASE SUBUNIT E"/>
    <property type="match status" value="1"/>
</dbReference>
<evidence type="ECO:0000256" key="7">
    <source>
        <dbReference type="ARBA" id="ARBA00031400"/>
    </source>
</evidence>
<evidence type="ECO:0000256" key="10">
    <source>
        <dbReference type="SAM" id="Phobius"/>
    </source>
</evidence>
<proteinExistence type="inferred from homology"/>
<dbReference type="InterPro" id="IPR013833">
    <property type="entry name" value="Cyt_c_oxidase_su3_a-hlx"/>
</dbReference>
<evidence type="ECO:0000256" key="1">
    <source>
        <dbReference type="ARBA" id="ARBA00004141"/>
    </source>
</evidence>
<evidence type="ECO:0000256" key="8">
    <source>
        <dbReference type="ARBA" id="ARBA00047816"/>
    </source>
</evidence>
<dbReference type="PROSITE" id="PS50253">
    <property type="entry name" value="COX3"/>
    <property type="match status" value="1"/>
</dbReference>
<name>A0A1A3H4F4_MYCMU</name>
<comment type="subcellular location">
    <subcellularLocation>
        <location evidence="9">Cell membrane</location>
        <topology evidence="9">Multi-pass membrane protein</topology>
    </subcellularLocation>
    <subcellularLocation>
        <location evidence="1">Membrane</location>
        <topology evidence="1">Multi-pass membrane protein</topology>
    </subcellularLocation>
</comment>
<evidence type="ECO:0000313" key="12">
    <source>
        <dbReference type="EMBL" id="OBJ42506.1"/>
    </source>
</evidence>
<evidence type="ECO:0000256" key="2">
    <source>
        <dbReference type="ARBA" id="ARBA00010581"/>
    </source>
</evidence>
<dbReference type="SUPFAM" id="SSF81452">
    <property type="entry name" value="Cytochrome c oxidase subunit III-like"/>
    <property type="match status" value="1"/>
</dbReference>
<comment type="caution">
    <text evidence="12">The sequence shown here is derived from an EMBL/GenBank/DDBJ whole genome shotgun (WGS) entry which is preliminary data.</text>
</comment>
<evidence type="ECO:0000256" key="6">
    <source>
        <dbReference type="ARBA" id="ARBA00023136"/>
    </source>
</evidence>
<reference evidence="12 13" key="1">
    <citation type="submission" date="2016-06" db="EMBL/GenBank/DDBJ databases">
        <authorList>
            <person name="Kjaerup R.B."/>
            <person name="Dalgaard T.S."/>
            <person name="Juul-Madsen H.R."/>
        </authorList>
    </citation>
    <scope>NUCLEOTIDE SEQUENCE [LARGE SCALE GENOMIC DNA]</scope>
    <source>
        <strain evidence="12 13">1127319.6</strain>
    </source>
</reference>
<evidence type="ECO:0000256" key="3">
    <source>
        <dbReference type="ARBA" id="ARBA00022347"/>
    </source>
</evidence>
<evidence type="ECO:0000256" key="4">
    <source>
        <dbReference type="ARBA" id="ARBA00022692"/>
    </source>
</evidence>
<dbReference type="InterPro" id="IPR024791">
    <property type="entry name" value="Cyt_c/ubiquinol_Oxase_su3"/>
</dbReference>
<dbReference type="GO" id="GO:0005886">
    <property type="term" value="C:plasma membrane"/>
    <property type="evidence" value="ECO:0007669"/>
    <property type="project" value="UniProtKB-SubCell"/>
</dbReference>
<evidence type="ECO:0000256" key="9">
    <source>
        <dbReference type="RuleBase" id="RU003376"/>
    </source>
</evidence>
<dbReference type="Proteomes" id="UP000093898">
    <property type="component" value="Unassembled WGS sequence"/>
</dbReference>
<accession>A0A1A3H4F4</accession>
<comment type="catalytic activity">
    <reaction evidence="8">
        <text>4 Fe(II)-[cytochrome c] + O2 + 8 H(+)(in) = 4 Fe(III)-[cytochrome c] + 2 H2O + 4 H(+)(out)</text>
        <dbReference type="Rhea" id="RHEA:11436"/>
        <dbReference type="Rhea" id="RHEA-COMP:10350"/>
        <dbReference type="Rhea" id="RHEA-COMP:14399"/>
        <dbReference type="ChEBI" id="CHEBI:15377"/>
        <dbReference type="ChEBI" id="CHEBI:15378"/>
        <dbReference type="ChEBI" id="CHEBI:15379"/>
        <dbReference type="ChEBI" id="CHEBI:29033"/>
        <dbReference type="ChEBI" id="CHEBI:29034"/>
        <dbReference type="EC" id="7.1.1.9"/>
    </reaction>
</comment>
<keyword evidence="5 10" id="KW-1133">Transmembrane helix</keyword>
<evidence type="ECO:0000313" key="13">
    <source>
        <dbReference type="Proteomes" id="UP000093898"/>
    </source>
</evidence>
<keyword evidence="6 10" id="KW-0472">Membrane</keyword>
<feature type="transmembrane region" description="Helical" evidence="10">
    <location>
        <begin position="138"/>
        <end position="165"/>
    </location>
</feature>